<comment type="caution">
    <text evidence="2">The sequence shown here is derived from an EMBL/GenBank/DDBJ whole genome shotgun (WGS) entry which is preliminary data.</text>
</comment>
<dbReference type="AlphaFoldDB" id="A0AAD6ZXT6"/>
<protein>
    <submittedName>
        <fullName evidence="2">Uncharacterized protein</fullName>
    </submittedName>
</protein>
<dbReference type="EMBL" id="JARIHO010000024">
    <property type="protein sequence ID" value="KAJ7342995.1"/>
    <property type="molecule type" value="Genomic_DNA"/>
</dbReference>
<evidence type="ECO:0000256" key="1">
    <source>
        <dbReference type="SAM" id="MobiDB-lite"/>
    </source>
</evidence>
<feature type="region of interest" description="Disordered" evidence="1">
    <location>
        <begin position="139"/>
        <end position="180"/>
    </location>
</feature>
<dbReference type="Proteomes" id="UP001218218">
    <property type="component" value="Unassembled WGS sequence"/>
</dbReference>
<sequence>MHSLGAEVAVTKEDGPEGKVVVVVVVIQQCKVIYVEYQSKIDWRSARDILRCNPRFCDTPRFNMHLPWSPLDKGYVPEGRHPQVRDLQSVIHEVVHRPNERQRMTDSRNLNETEAVNKIRPHAGSRPLPHRVLLEQAVVGSRTPDKLPGQGGGFDRSSTHPLDPALLPDSLHSSILEGKP</sequence>
<accession>A0AAD6ZXT6</accession>
<evidence type="ECO:0000313" key="3">
    <source>
        <dbReference type="Proteomes" id="UP001218218"/>
    </source>
</evidence>
<evidence type="ECO:0000313" key="2">
    <source>
        <dbReference type="EMBL" id="KAJ7342995.1"/>
    </source>
</evidence>
<reference evidence="2" key="1">
    <citation type="submission" date="2023-03" db="EMBL/GenBank/DDBJ databases">
        <title>Massive genome expansion in bonnet fungi (Mycena s.s.) driven by repeated elements and novel gene families across ecological guilds.</title>
        <authorList>
            <consortium name="Lawrence Berkeley National Laboratory"/>
            <person name="Harder C.B."/>
            <person name="Miyauchi S."/>
            <person name="Viragh M."/>
            <person name="Kuo A."/>
            <person name="Thoen E."/>
            <person name="Andreopoulos B."/>
            <person name="Lu D."/>
            <person name="Skrede I."/>
            <person name="Drula E."/>
            <person name="Henrissat B."/>
            <person name="Morin E."/>
            <person name="Kohler A."/>
            <person name="Barry K."/>
            <person name="LaButti K."/>
            <person name="Morin E."/>
            <person name="Salamov A."/>
            <person name="Lipzen A."/>
            <person name="Mereny Z."/>
            <person name="Hegedus B."/>
            <person name="Baldrian P."/>
            <person name="Stursova M."/>
            <person name="Weitz H."/>
            <person name="Taylor A."/>
            <person name="Grigoriev I.V."/>
            <person name="Nagy L.G."/>
            <person name="Martin F."/>
            <person name="Kauserud H."/>
        </authorList>
    </citation>
    <scope>NUCLEOTIDE SEQUENCE</scope>
    <source>
        <strain evidence="2">CBHHK002</strain>
    </source>
</reference>
<proteinExistence type="predicted"/>
<keyword evidence="3" id="KW-1185">Reference proteome</keyword>
<gene>
    <name evidence="2" type="ORF">DFH08DRAFT_811323</name>
</gene>
<organism evidence="2 3">
    <name type="scientific">Mycena albidolilacea</name>
    <dbReference type="NCBI Taxonomy" id="1033008"/>
    <lineage>
        <taxon>Eukaryota</taxon>
        <taxon>Fungi</taxon>
        <taxon>Dikarya</taxon>
        <taxon>Basidiomycota</taxon>
        <taxon>Agaricomycotina</taxon>
        <taxon>Agaricomycetes</taxon>
        <taxon>Agaricomycetidae</taxon>
        <taxon>Agaricales</taxon>
        <taxon>Marasmiineae</taxon>
        <taxon>Mycenaceae</taxon>
        <taxon>Mycena</taxon>
    </lineage>
</organism>
<name>A0AAD6ZXT6_9AGAR</name>